<dbReference type="Proteomes" id="UP000237968">
    <property type="component" value="Unassembled WGS sequence"/>
</dbReference>
<dbReference type="Pfam" id="PF04343">
    <property type="entry name" value="DUF488"/>
    <property type="match status" value="1"/>
</dbReference>
<keyword evidence="1" id="KW-0175">Coiled coil</keyword>
<dbReference type="AlphaFoldDB" id="A0A2S9Y4L7"/>
<sequence length="197" mass="22145">MRYKCPETMRENEDRPSLRVLEGDALGSGRGSCHLAAVAEEQHSAQLQLGLPGLSAPRSAVVCVTIHAMALRSPGDWVRATGARQVVDLRVAPSFRRLHMRRSDFVKLAGELGARYVHLAALANRYGGDSWHAERYRQQLERHLEENQHEVQELREMIEDGPVMLIVARRSSVELRALLRALEQISPSFEVQMCLGE</sequence>
<protein>
    <submittedName>
        <fullName evidence="2">Uncharacterized protein</fullName>
    </submittedName>
</protein>
<evidence type="ECO:0000256" key="1">
    <source>
        <dbReference type="SAM" id="Coils"/>
    </source>
</evidence>
<evidence type="ECO:0000313" key="2">
    <source>
        <dbReference type="EMBL" id="PRQ00016.1"/>
    </source>
</evidence>
<dbReference type="EMBL" id="PVNK01000138">
    <property type="protein sequence ID" value="PRQ00016.1"/>
    <property type="molecule type" value="Genomic_DNA"/>
</dbReference>
<feature type="coiled-coil region" evidence="1">
    <location>
        <begin position="133"/>
        <end position="160"/>
    </location>
</feature>
<organism evidence="2 3">
    <name type="scientific">Enhygromyxa salina</name>
    <dbReference type="NCBI Taxonomy" id="215803"/>
    <lineage>
        <taxon>Bacteria</taxon>
        <taxon>Pseudomonadati</taxon>
        <taxon>Myxococcota</taxon>
        <taxon>Polyangia</taxon>
        <taxon>Nannocystales</taxon>
        <taxon>Nannocystaceae</taxon>
        <taxon>Enhygromyxa</taxon>
    </lineage>
</organism>
<accession>A0A2S9Y4L7</accession>
<comment type="caution">
    <text evidence="2">The sequence shown here is derived from an EMBL/GenBank/DDBJ whole genome shotgun (WGS) entry which is preliminary data.</text>
</comment>
<dbReference type="InterPro" id="IPR007438">
    <property type="entry name" value="DUF488"/>
</dbReference>
<gene>
    <name evidence="2" type="ORF">ENSA5_28300</name>
</gene>
<evidence type="ECO:0000313" key="3">
    <source>
        <dbReference type="Proteomes" id="UP000237968"/>
    </source>
</evidence>
<keyword evidence="3" id="KW-1185">Reference proteome</keyword>
<name>A0A2S9Y4L7_9BACT</name>
<proteinExistence type="predicted"/>
<reference evidence="2 3" key="1">
    <citation type="submission" date="2018-03" db="EMBL/GenBank/DDBJ databases">
        <title>Draft Genome Sequences of the Obligatory Marine Myxobacteria Enhygromyxa salina SWB005.</title>
        <authorList>
            <person name="Poehlein A."/>
            <person name="Moghaddam J.A."/>
            <person name="Harms H."/>
            <person name="Alanjari M."/>
            <person name="Koenig G.M."/>
            <person name="Daniel R."/>
            <person name="Schaeberle T.F."/>
        </authorList>
    </citation>
    <scope>NUCLEOTIDE SEQUENCE [LARGE SCALE GENOMIC DNA]</scope>
    <source>
        <strain evidence="2 3">SWB005</strain>
    </source>
</reference>